<organism evidence="2 3">
    <name type="scientific">Cylindrotheca closterium</name>
    <dbReference type="NCBI Taxonomy" id="2856"/>
    <lineage>
        <taxon>Eukaryota</taxon>
        <taxon>Sar</taxon>
        <taxon>Stramenopiles</taxon>
        <taxon>Ochrophyta</taxon>
        <taxon>Bacillariophyta</taxon>
        <taxon>Bacillariophyceae</taxon>
        <taxon>Bacillariophycidae</taxon>
        <taxon>Bacillariales</taxon>
        <taxon>Bacillariaceae</taxon>
        <taxon>Cylindrotheca</taxon>
    </lineage>
</organism>
<evidence type="ECO:0000256" key="1">
    <source>
        <dbReference type="SAM" id="MobiDB-lite"/>
    </source>
</evidence>
<comment type="caution">
    <text evidence="2">The sequence shown here is derived from an EMBL/GenBank/DDBJ whole genome shotgun (WGS) entry which is preliminary data.</text>
</comment>
<dbReference type="Proteomes" id="UP001295423">
    <property type="component" value="Unassembled WGS sequence"/>
</dbReference>
<proteinExistence type="predicted"/>
<reference evidence="2" key="1">
    <citation type="submission" date="2023-08" db="EMBL/GenBank/DDBJ databases">
        <authorList>
            <person name="Audoor S."/>
            <person name="Bilcke G."/>
        </authorList>
    </citation>
    <scope>NUCLEOTIDE SEQUENCE</scope>
</reference>
<gene>
    <name evidence="2" type="ORF">CYCCA115_LOCUS3809</name>
</gene>
<dbReference type="AlphaFoldDB" id="A0AAD2CIU5"/>
<feature type="region of interest" description="Disordered" evidence="1">
    <location>
        <begin position="88"/>
        <end position="133"/>
    </location>
</feature>
<feature type="compositionally biased region" description="Basic and acidic residues" evidence="1">
    <location>
        <begin position="88"/>
        <end position="109"/>
    </location>
</feature>
<protein>
    <submittedName>
        <fullName evidence="2">Uncharacterized protein</fullName>
    </submittedName>
</protein>
<keyword evidence="3" id="KW-1185">Reference proteome</keyword>
<accession>A0AAD2CIU5</accession>
<dbReference type="EMBL" id="CAKOGP040000335">
    <property type="protein sequence ID" value="CAJ1934469.1"/>
    <property type="molecule type" value="Genomic_DNA"/>
</dbReference>
<evidence type="ECO:0000313" key="2">
    <source>
        <dbReference type="EMBL" id="CAJ1934469.1"/>
    </source>
</evidence>
<evidence type="ECO:0000313" key="3">
    <source>
        <dbReference type="Proteomes" id="UP001295423"/>
    </source>
</evidence>
<name>A0AAD2CIU5_9STRA</name>
<sequence length="133" mass="15043">MNRQTPTVRTTINPFLMMPSTPKREQIIDGGKRKRMFDLDRLYAPSLTSTSTAGTKRRILIDGARTPTFEAGLERMRRGDALNRLRMLQKESEKVQKESQNAEKTDESTHSGSIPNLAGRRLPKRNSSFAHSA</sequence>